<proteinExistence type="predicted"/>
<comment type="caution">
    <text evidence="1">The sequence shown here is derived from an EMBL/GenBank/DDBJ whole genome shotgun (WGS) entry which is preliminary data.</text>
</comment>
<dbReference type="EMBL" id="PQWO01000010">
    <property type="protein sequence ID" value="PZD72520.1"/>
    <property type="molecule type" value="Genomic_DNA"/>
</dbReference>
<reference evidence="1 2" key="1">
    <citation type="journal article" date="2018" name="Sci. Rep.">
        <title>A novel species of the marine cyanobacterium Acaryochloris with a unique pigment content and lifestyle.</title>
        <authorList>
            <person name="Partensky F."/>
            <person name="Six C."/>
            <person name="Ratin M."/>
            <person name="Garczarek L."/>
            <person name="Vaulot D."/>
            <person name="Probert I."/>
            <person name="Calteau A."/>
            <person name="Gourvil P."/>
            <person name="Marie D."/>
            <person name="Grebert T."/>
            <person name="Bouchier C."/>
            <person name="Le Panse S."/>
            <person name="Gachenot M."/>
            <person name="Rodriguez F."/>
            <person name="Garrido J.L."/>
        </authorList>
    </citation>
    <scope>NUCLEOTIDE SEQUENCE [LARGE SCALE GENOMIC DNA]</scope>
    <source>
        <strain evidence="1 2">RCC1774</strain>
    </source>
</reference>
<evidence type="ECO:0000313" key="2">
    <source>
        <dbReference type="Proteomes" id="UP000248857"/>
    </source>
</evidence>
<dbReference type="Proteomes" id="UP000248857">
    <property type="component" value="Unassembled WGS sequence"/>
</dbReference>
<sequence>MMQSQKLFRQSGFGIWRICDRIQPTFDNRNNLTSPPHTLQILKRAQNWLRLPSPIGFLMVRSDQWHLISHLVLESRAEVRRAPD</sequence>
<keyword evidence="2" id="KW-1185">Reference proteome</keyword>
<organism evidence="1 2">
    <name type="scientific">Acaryochloris thomasi RCC1774</name>
    <dbReference type="NCBI Taxonomy" id="1764569"/>
    <lineage>
        <taxon>Bacteria</taxon>
        <taxon>Bacillati</taxon>
        <taxon>Cyanobacteriota</taxon>
        <taxon>Cyanophyceae</taxon>
        <taxon>Acaryochloridales</taxon>
        <taxon>Acaryochloridaceae</taxon>
        <taxon>Acaryochloris</taxon>
        <taxon>Acaryochloris thomasi</taxon>
    </lineage>
</organism>
<dbReference type="AlphaFoldDB" id="A0A2W1JFV6"/>
<accession>A0A2W1JFV6</accession>
<name>A0A2W1JFV6_9CYAN</name>
<evidence type="ECO:0000313" key="1">
    <source>
        <dbReference type="EMBL" id="PZD72520.1"/>
    </source>
</evidence>
<protein>
    <submittedName>
        <fullName evidence="1">Uncharacterized protein</fullName>
    </submittedName>
</protein>
<gene>
    <name evidence="1" type="ORF">C1752_03579</name>
</gene>